<dbReference type="EMBL" id="JAFKDB010000008">
    <property type="protein sequence ID" value="MBN7769035.1"/>
    <property type="molecule type" value="Genomic_DNA"/>
</dbReference>
<sequence length="761" mass="84076">MSYQIYLTGGEGFTEAILPSLFHPSEAVTIARNYFQFGYRGAAIELAPDIPLASAPDLNTSELQDLLYQLQVGYMVLGSREQAPQGLFQAPEIGALHTSAFSPERLRPDLPDILRRKLQNNWPTARGVGPSAPYSDSLAPSSRERTYTPEPVVEGALISGEYGLSIHYQWPDGTGVAHLPYQVWTDGGIVNGKLDAQGKASVEGLAHWHATVWLAPDADDDAVRRERKAIQEGLGELLARERKDAEARAQEYEALPWYQKPVSSADALFQGAYDAGVSLFEFVAGLNEVTHPGKRLLDGLSAAWGTWKDNGDDGWYDTFNQKYETRRHERWVEALGFSPSDFSAEAIAEAYELASLVLADEPLRTALKAFAAEYAALQHHTEYTYLAGAVVFELVLAALLATTTLGAGNAAQAGSRLRHVSVLSFLGNKFRAFGAAIKLQGLRKVWRDVRLSKDSSQNHFEATARPRPEGVEVESIQPRVRPAKVLPRTFEEALAILAQSRKAILESGKAPAPKYTQAELHQIAQEGLGDERFIVRLVEETHVNRNGPHNGTLGRETPDGVQIWSTSFDQIAHLDTDPRLIAQALGVNYKPGATYRLAIVDQAEAVKRVDAKTLVPTYDNLKGFARENLEGYEAHPELLDKVMTPEYSQQYEVLIRDMPGGAWKQRRSRVRYLRGKNLTSQEVQSFETRFSIQNSTGANEHFSGNGLTKTAESSARQPVYGAVEAFSLHKNPQTFRQMLGMDGGPQWVELVDLKPINLGVE</sequence>
<evidence type="ECO:0000256" key="1">
    <source>
        <dbReference type="SAM" id="MobiDB-lite"/>
    </source>
</evidence>
<reference evidence="2 3" key="1">
    <citation type="submission" date="2021-02" db="EMBL/GenBank/DDBJ databases">
        <title>PHA producing bacteria isolated from coastal sediment in Guangdong, Shenzhen.</title>
        <authorList>
            <person name="Zheng W."/>
            <person name="Yu S."/>
            <person name="Huang Y."/>
        </authorList>
    </citation>
    <scope>NUCLEOTIDE SEQUENCE [LARGE SCALE GENOMIC DNA]</scope>
    <source>
        <strain evidence="2 3">TN21-5</strain>
    </source>
</reference>
<dbReference type="Proteomes" id="UP000664344">
    <property type="component" value="Unassembled WGS sequence"/>
</dbReference>
<protein>
    <submittedName>
        <fullName evidence="2">Uncharacterized protein</fullName>
    </submittedName>
</protein>
<evidence type="ECO:0000313" key="3">
    <source>
        <dbReference type="Proteomes" id="UP000664344"/>
    </source>
</evidence>
<dbReference type="RefSeq" id="WP_206556758.1">
    <property type="nucleotide sequence ID" value="NZ_JAFKDB010000008.1"/>
</dbReference>
<proteinExistence type="predicted"/>
<name>A0ABS3BAZ3_9GAMM</name>
<evidence type="ECO:0000313" key="2">
    <source>
        <dbReference type="EMBL" id="MBN7769035.1"/>
    </source>
</evidence>
<feature type="region of interest" description="Disordered" evidence="1">
    <location>
        <begin position="122"/>
        <end position="146"/>
    </location>
</feature>
<gene>
    <name evidence="2" type="ORF">JYP53_03845</name>
</gene>
<keyword evidence="3" id="KW-1185">Reference proteome</keyword>
<accession>A0ABS3BAZ3</accession>
<comment type="caution">
    <text evidence="2">The sequence shown here is derived from an EMBL/GenBank/DDBJ whole genome shotgun (WGS) entry which is preliminary data.</text>
</comment>
<organism evidence="2 3">
    <name type="scientific">Marinobacter daepoensis</name>
    <dbReference type="NCBI Taxonomy" id="262077"/>
    <lineage>
        <taxon>Bacteria</taxon>
        <taxon>Pseudomonadati</taxon>
        <taxon>Pseudomonadota</taxon>
        <taxon>Gammaproteobacteria</taxon>
        <taxon>Pseudomonadales</taxon>
        <taxon>Marinobacteraceae</taxon>
        <taxon>Marinobacter</taxon>
    </lineage>
</organism>